<comment type="caution">
    <text evidence="3">The sequence shown here is derived from an EMBL/GenBank/DDBJ whole genome shotgun (WGS) entry which is preliminary data.</text>
</comment>
<evidence type="ECO:0000259" key="1">
    <source>
        <dbReference type="PROSITE" id="PS51736"/>
    </source>
</evidence>
<dbReference type="Gene3D" id="3.40.50.1390">
    <property type="entry name" value="Resolvase, N-terminal catalytic domain"/>
    <property type="match status" value="1"/>
</dbReference>
<dbReference type="Pfam" id="PF00239">
    <property type="entry name" value="Resolvase"/>
    <property type="match status" value="1"/>
</dbReference>
<accession>A0A9D1FVM6</accession>
<dbReference type="AlphaFoldDB" id="A0A9D1FVM6"/>
<dbReference type="PANTHER" id="PTHR30461:SF23">
    <property type="entry name" value="DNA RECOMBINASE-RELATED"/>
    <property type="match status" value="1"/>
</dbReference>
<dbReference type="PROSITE" id="PS51737">
    <property type="entry name" value="RECOMBINASE_DNA_BIND"/>
    <property type="match status" value="1"/>
</dbReference>
<dbReference type="Pfam" id="PF07508">
    <property type="entry name" value="Recombinase"/>
    <property type="match status" value="1"/>
</dbReference>
<reference evidence="3" key="2">
    <citation type="journal article" date="2021" name="PeerJ">
        <title>Extensive microbial diversity within the chicken gut microbiome revealed by metagenomics and culture.</title>
        <authorList>
            <person name="Gilroy R."/>
            <person name="Ravi A."/>
            <person name="Getino M."/>
            <person name="Pursley I."/>
            <person name="Horton D.L."/>
            <person name="Alikhan N.F."/>
            <person name="Baker D."/>
            <person name="Gharbi K."/>
            <person name="Hall N."/>
            <person name="Watson M."/>
            <person name="Adriaenssens E.M."/>
            <person name="Foster-Nyarko E."/>
            <person name="Jarju S."/>
            <person name="Secka A."/>
            <person name="Antonio M."/>
            <person name="Oren A."/>
            <person name="Chaudhuri R.R."/>
            <person name="La Ragione R."/>
            <person name="Hildebrand F."/>
            <person name="Pallen M.J."/>
        </authorList>
    </citation>
    <scope>NUCLEOTIDE SEQUENCE</scope>
    <source>
        <strain evidence="3">CHK152-2994</strain>
    </source>
</reference>
<sequence>MDVVIYARYSSHNQTEQSIEGQLNVCYDYAKQNNLNVLDEYIDRAYTGTNDSRPNFQRMLEDAKTRTFQGILVYQLDRFSRNKYDSVIAKYELKKYGVKVISAKEHITDNSAGILMEALFEGINEYYSAELSEKIRRGYDNSASKLQFLGGNCGLGYKINKESRKLEIDEATAPFVKKIFEMYAGGNTIAEICNYLNERNIKTSIGGKFNKNSLRNMLTNKKYIGIYTYKDKETPDAIPRIISDELFMKVGQIANKNKRISRNTRAKEEYILTSKLFCGHCKEQMIGVSGTSKQGLLHRYYKCVKARKKMCDKKSIRKQLLEDIVVNACRDILTPKNIDKIARTVVAMCKKDLDSLIVKDLKK</sequence>
<evidence type="ECO:0000259" key="2">
    <source>
        <dbReference type="PROSITE" id="PS51737"/>
    </source>
</evidence>
<proteinExistence type="predicted"/>
<dbReference type="InterPro" id="IPR038109">
    <property type="entry name" value="DNA_bind_recomb_sf"/>
</dbReference>
<organism evidence="3 4">
    <name type="scientific">Candidatus Scatenecus faecavium</name>
    <dbReference type="NCBI Taxonomy" id="2840915"/>
    <lineage>
        <taxon>Bacteria</taxon>
        <taxon>Candidatus Scatenecus</taxon>
    </lineage>
</organism>
<feature type="domain" description="Recombinase" evidence="2">
    <location>
        <begin position="154"/>
        <end position="260"/>
    </location>
</feature>
<dbReference type="Proteomes" id="UP000824139">
    <property type="component" value="Unassembled WGS sequence"/>
</dbReference>
<dbReference type="GO" id="GO:0003677">
    <property type="term" value="F:DNA binding"/>
    <property type="evidence" value="ECO:0007669"/>
    <property type="project" value="InterPro"/>
</dbReference>
<dbReference type="InterPro" id="IPR036162">
    <property type="entry name" value="Resolvase-like_N_sf"/>
</dbReference>
<dbReference type="GO" id="GO:0000150">
    <property type="term" value="F:DNA strand exchange activity"/>
    <property type="evidence" value="ECO:0007669"/>
    <property type="project" value="InterPro"/>
</dbReference>
<dbReference type="SUPFAM" id="SSF53041">
    <property type="entry name" value="Resolvase-like"/>
    <property type="match status" value="1"/>
</dbReference>
<dbReference type="PANTHER" id="PTHR30461">
    <property type="entry name" value="DNA-INVERTASE FROM LAMBDOID PROPHAGE"/>
    <property type="match status" value="1"/>
</dbReference>
<dbReference type="EMBL" id="DVJO01000113">
    <property type="protein sequence ID" value="HIS82997.1"/>
    <property type="molecule type" value="Genomic_DNA"/>
</dbReference>
<dbReference type="InterPro" id="IPR050639">
    <property type="entry name" value="SSR_resolvase"/>
</dbReference>
<dbReference type="Pfam" id="PF13408">
    <property type="entry name" value="Zn_ribbon_recom"/>
    <property type="match status" value="1"/>
</dbReference>
<feature type="domain" description="Resolvase/invertase-type recombinase catalytic" evidence="1">
    <location>
        <begin position="2"/>
        <end position="146"/>
    </location>
</feature>
<dbReference type="InterPro" id="IPR025827">
    <property type="entry name" value="Zn_ribbon_recom_dom"/>
</dbReference>
<gene>
    <name evidence="3" type="ORF">IAD41_05255</name>
</gene>
<dbReference type="Gene3D" id="3.90.1750.20">
    <property type="entry name" value="Putative Large Serine Recombinase, Chain B, Domain 2"/>
    <property type="match status" value="1"/>
</dbReference>
<evidence type="ECO:0000313" key="3">
    <source>
        <dbReference type="EMBL" id="HIS82997.1"/>
    </source>
</evidence>
<feature type="non-terminal residue" evidence="3">
    <location>
        <position position="363"/>
    </location>
</feature>
<name>A0A9D1FVM6_9BACT</name>
<evidence type="ECO:0000313" key="4">
    <source>
        <dbReference type="Proteomes" id="UP000824139"/>
    </source>
</evidence>
<dbReference type="InterPro" id="IPR011109">
    <property type="entry name" value="DNA_bind_recombinase_dom"/>
</dbReference>
<dbReference type="PROSITE" id="PS51736">
    <property type="entry name" value="RECOMBINASES_3"/>
    <property type="match status" value="1"/>
</dbReference>
<reference evidence="3" key="1">
    <citation type="submission" date="2020-10" db="EMBL/GenBank/DDBJ databases">
        <authorList>
            <person name="Gilroy R."/>
        </authorList>
    </citation>
    <scope>NUCLEOTIDE SEQUENCE</scope>
    <source>
        <strain evidence="3">CHK152-2994</strain>
    </source>
</reference>
<dbReference type="SMART" id="SM00857">
    <property type="entry name" value="Resolvase"/>
    <property type="match status" value="1"/>
</dbReference>
<protein>
    <submittedName>
        <fullName evidence="3">Recombinase family protein</fullName>
    </submittedName>
</protein>
<dbReference type="CDD" id="cd00338">
    <property type="entry name" value="Ser_Recombinase"/>
    <property type="match status" value="1"/>
</dbReference>
<dbReference type="InterPro" id="IPR006119">
    <property type="entry name" value="Resolv_N"/>
</dbReference>